<evidence type="ECO:0000256" key="3">
    <source>
        <dbReference type="ARBA" id="ARBA00022777"/>
    </source>
</evidence>
<dbReference type="PANTHER" id="PTHR41299:SF1">
    <property type="entry name" value="THIAMINE PYROPHOSPHOKINASE"/>
    <property type="match status" value="1"/>
</dbReference>
<organism evidence="7 8">
    <name type="scientific">Fructobacillus pseudoficulneus</name>
    <dbReference type="NCBI Taxonomy" id="220714"/>
    <lineage>
        <taxon>Bacteria</taxon>
        <taxon>Bacillati</taxon>
        <taxon>Bacillota</taxon>
        <taxon>Bacilli</taxon>
        <taxon>Lactobacillales</taxon>
        <taxon>Lactobacillaceae</taxon>
        <taxon>Fructobacillus</taxon>
    </lineage>
</organism>
<dbReference type="InterPro" id="IPR007371">
    <property type="entry name" value="TPK_catalytic"/>
</dbReference>
<name>A0A3F3H7T2_9LACO</name>
<evidence type="ECO:0000256" key="5">
    <source>
        <dbReference type="NCBIfam" id="TIGR01378"/>
    </source>
</evidence>
<evidence type="ECO:0000256" key="4">
    <source>
        <dbReference type="ARBA" id="ARBA00022840"/>
    </source>
</evidence>
<sequence length="215" mass="23763">MRVNILAGGPSAYWPDDLFDQPGQWIGADRGAWHLYRAGIAFEMAVGDFDSLTATELAALTKHLETNDVHRFPPEKDFTDGQLAIKYADQMGADEIYLYGATGGRMDHLLANLTFPAMDGFLLIAEKVFLVDRQNVVRYLLPGDKAVKQIAGMKYLGFMPLGIVDNLKIIDAKYTLTQPESRAIMWSSNEFVNELVHLSFTSGVLVVTQSKDGGS</sequence>
<keyword evidence="1" id="KW-0808">Transferase</keyword>
<dbReference type="EMBL" id="DF968064">
    <property type="protein sequence ID" value="GAP02749.1"/>
    <property type="molecule type" value="Genomic_DNA"/>
</dbReference>
<dbReference type="Pfam" id="PF04263">
    <property type="entry name" value="TPK_catalytic"/>
    <property type="match status" value="1"/>
</dbReference>
<dbReference type="PANTHER" id="PTHR41299">
    <property type="entry name" value="THIAMINE PYROPHOSPHOKINASE"/>
    <property type="match status" value="1"/>
</dbReference>
<dbReference type="NCBIfam" id="TIGR01378">
    <property type="entry name" value="thi_PPkinase"/>
    <property type="match status" value="1"/>
</dbReference>
<dbReference type="InterPro" id="IPR036759">
    <property type="entry name" value="TPK_catalytic_sf"/>
</dbReference>
<dbReference type="GO" id="GO:0009229">
    <property type="term" value="P:thiamine diphosphate biosynthetic process"/>
    <property type="evidence" value="ECO:0007669"/>
    <property type="project" value="InterPro"/>
</dbReference>
<dbReference type="OrthoDB" id="9804377at2"/>
<dbReference type="EC" id="2.7.6.2" evidence="5"/>
<dbReference type="STRING" id="220714.SAMN05660469_0688"/>
<proteinExistence type="predicted"/>
<dbReference type="SMART" id="SM00983">
    <property type="entry name" value="TPK_B1_binding"/>
    <property type="match status" value="1"/>
</dbReference>
<dbReference type="GO" id="GO:0005524">
    <property type="term" value="F:ATP binding"/>
    <property type="evidence" value="ECO:0007669"/>
    <property type="project" value="UniProtKB-KW"/>
</dbReference>
<feature type="domain" description="Thiamin pyrophosphokinase thiamin-binding" evidence="6">
    <location>
        <begin position="143"/>
        <end position="206"/>
    </location>
</feature>
<reference evidence="7 8" key="1">
    <citation type="journal article" date="2015" name="BMC Genomics">
        <title>Comparative genomics of Fructobacillus spp. and Leuconostoc spp. reveals niche-specific evolution of Fructobacillus spp.</title>
        <authorList>
            <person name="Endo A."/>
            <person name="Tanizawa Y."/>
            <person name="Tanaka N."/>
            <person name="Maeno S."/>
            <person name="Kumar H."/>
            <person name="Shiwa Y."/>
            <person name="Okada S."/>
            <person name="Yoshikawa H."/>
            <person name="Dicks L."/>
            <person name="Nakagawa J."/>
            <person name="Arita M."/>
        </authorList>
    </citation>
    <scope>NUCLEOTIDE SEQUENCE [LARGE SCALE GENOMIC DNA]</scope>
    <source>
        <strain evidence="7 8">DSM 15468</strain>
    </source>
</reference>
<protein>
    <recommendedName>
        <fullName evidence="5">Thiamine diphosphokinase</fullName>
        <ecNumber evidence="5">2.7.6.2</ecNumber>
    </recommendedName>
</protein>
<dbReference type="Gene3D" id="3.40.50.10240">
    <property type="entry name" value="Thiamin pyrophosphokinase, catalytic domain"/>
    <property type="match status" value="1"/>
</dbReference>
<dbReference type="InterPro" id="IPR053149">
    <property type="entry name" value="TPK"/>
</dbReference>
<dbReference type="CDD" id="cd07995">
    <property type="entry name" value="TPK"/>
    <property type="match status" value="1"/>
</dbReference>
<dbReference type="GO" id="GO:0004788">
    <property type="term" value="F:thiamine diphosphokinase activity"/>
    <property type="evidence" value="ECO:0007669"/>
    <property type="project" value="UniProtKB-UniRule"/>
</dbReference>
<dbReference type="GO" id="GO:0006772">
    <property type="term" value="P:thiamine metabolic process"/>
    <property type="evidence" value="ECO:0007669"/>
    <property type="project" value="UniProtKB-UniRule"/>
</dbReference>
<evidence type="ECO:0000259" key="6">
    <source>
        <dbReference type="SMART" id="SM00983"/>
    </source>
</evidence>
<dbReference type="InterPro" id="IPR007373">
    <property type="entry name" value="Thiamin_PyroPKinase_B1-bd"/>
</dbReference>
<dbReference type="GO" id="GO:0030975">
    <property type="term" value="F:thiamine binding"/>
    <property type="evidence" value="ECO:0007669"/>
    <property type="project" value="InterPro"/>
</dbReference>
<evidence type="ECO:0000313" key="7">
    <source>
        <dbReference type="EMBL" id="GAP02749.1"/>
    </source>
</evidence>
<keyword evidence="3 7" id="KW-0418">Kinase</keyword>
<keyword evidence="4" id="KW-0067">ATP-binding</keyword>
<dbReference type="GO" id="GO:0016301">
    <property type="term" value="F:kinase activity"/>
    <property type="evidence" value="ECO:0007669"/>
    <property type="project" value="UniProtKB-KW"/>
</dbReference>
<evidence type="ECO:0000256" key="1">
    <source>
        <dbReference type="ARBA" id="ARBA00022679"/>
    </source>
</evidence>
<dbReference type="Pfam" id="PF04265">
    <property type="entry name" value="TPK_B1_binding"/>
    <property type="match status" value="1"/>
</dbReference>
<evidence type="ECO:0000313" key="8">
    <source>
        <dbReference type="Proteomes" id="UP000061227"/>
    </source>
</evidence>
<keyword evidence="2" id="KW-0547">Nucleotide-binding</keyword>
<dbReference type="Proteomes" id="UP000061227">
    <property type="component" value="Unassembled WGS sequence"/>
</dbReference>
<dbReference type="RefSeq" id="WP_059377484.1">
    <property type="nucleotide sequence ID" value="NZ_DF968064.1"/>
</dbReference>
<gene>
    <name evidence="7" type="ORF">FPFC_021990</name>
</gene>
<accession>A0A3F3H7T2</accession>
<dbReference type="InterPro" id="IPR006282">
    <property type="entry name" value="Thi_PPkinase"/>
</dbReference>
<dbReference type="SUPFAM" id="SSF63999">
    <property type="entry name" value="Thiamin pyrophosphokinase, catalytic domain"/>
    <property type="match status" value="1"/>
</dbReference>
<keyword evidence="8" id="KW-1185">Reference proteome</keyword>
<evidence type="ECO:0000256" key="2">
    <source>
        <dbReference type="ARBA" id="ARBA00022741"/>
    </source>
</evidence>
<dbReference type="AlphaFoldDB" id="A0A3F3H7T2"/>